<evidence type="ECO:0008006" key="4">
    <source>
        <dbReference type="Google" id="ProtNLM"/>
    </source>
</evidence>
<sequence length="352" mass="39863">MLLHPKNENIKFNIDDIDKTNYFKCSSLECSVNESGGLLSIFRKYLMNGEILPMNISNSEVFVPDIFNFIIFDDLRVIPDNVHRCVTQPKKFGIENLNAIKVVTVNLTLKEIVDLLNFSLISNTPLTDFFLKREGFYENLVKGRKKIVFDNVKPKFSDEVGFIKLKVVGRKSQNKIFFVQAGDDFINILLSFLTYPLGGVVNMLEGNSSLGSIHNLYKSVLVLDPIKHLKSHNLMGKFVKSDSDAGFVKKPSLYIVTNDLVVTSGSYISVISYLNKFGVSSSDLDEQIITIGKKECFSLLKASLISSSVLTDVLGKLYFPLRRKFLSKIRIFFLFMVLMCFVSSVSHRTSYF</sequence>
<evidence type="ECO:0000313" key="2">
    <source>
        <dbReference type="EMBL" id="KAE9618129.1"/>
    </source>
</evidence>
<dbReference type="InterPro" id="IPR007750">
    <property type="entry name" value="DUF674"/>
</dbReference>
<dbReference type="AlphaFoldDB" id="A0A6A4QX37"/>
<protein>
    <recommendedName>
        <fullName evidence="4">DUF674 family protein</fullName>
    </recommendedName>
</protein>
<dbReference type="PANTHER" id="PTHR33103:SF27">
    <property type="entry name" value="OS04G0594700 PROTEIN"/>
    <property type="match status" value="1"/>
</dbReference>
<proteinExistence type="predicted"/>
<keyword evidence="1" id="KW-0472">Membrane</keyword>
<evidence type="ECO:0000256" key="1">
    <source>
        <dbReference type="SAM" id="Phobius"/>
    </source>
</evidence>
<keyword evidence="1" id="KW-0812">Transmembrane</keyword>
<reference evidence="3" key="1">
    <citation type="journal article" date="2020" name="Nat. Commun.">
        <title>Genome sequence of the cluster root forming white lupin.</title>
        <authorList>
            <person name="Hufnagel B."/>
            <person name="Marques A."/>
            <person name="Soriano A."/>
            <person name="Marques L."/>
            <person name="Divol F."/>
            <person name="Doumas P."/>
            <person name="Sallet E."/>
            <person name="Mancinotti D."/>
            <person name="Carrere S."/>
            <person name="Marande W."/>
            <person name="Arribat S."/>
            <person name="Keller J."/>
            <person name="Huneau C."/>
            <person name="Blein T."/>
            <person name="Aime D."/>
            <person name="Laguerre M."/>
            <person name="Taylor J."/>
            <person name="Schubert V."/>
            <person name="Nelson M."/>
            <person name="Geu-Flores F."/>
            <person name="Crespi M."/>
            <person name="Gallardo-Guerrero K."/>
            <person name="Delaux P.-M."/>
            <person name="Salse J."/>
            <person name="Berges H."/>
            <person name="Guyot R."/>
            <person name="Gouzy J."/>
            <person name="Peret B."/>
        </authorList>
    </citation>
    <scope>NUCLEOTIDE SEQUENCE [LARGE SCALE GENOMIC DNA]</scope>
    <source>
        <strain evidence="3">cv. Amiga</strain>
    </source>
</reference>
<feature type="transmembrane region" description="Helical" evidence="1">
    <location>
        <begin position="331"/>
        <end position="349"/>
    </location>
</feature>
<dbReference type="OrthoDB" id="1099638at2759"/>
<dbReference type="EMBL" id="WOCE01000003">
    <property type="protein sequence ID" value="KAE9618129.1"/>
    <property type="molecule type" value="Genomic_DNA"/>
</dbReference>
<comment type="caution">
    <text evidence="2">The sequence shown here is derived from an EMBL/GenBank/DDBJ whole genome shotgun (WGS) entry which is preliminary data.</text>
</comment>
<dbReference type="PANTHER" id="PTHR33103">
    <property type="entry name" value="OS01G0153900 PROTEIN"/>
    <property type="match status" value="1"/>
</dbReference>
<dbReference type="Proteomes" id="UP000447434">
    <property type="component" value="Chromosome 3"/>
</dbReference>
<keyword evidence="1" id="KW-1133">Transmembrane helix</keyword>
<gene>
    <name evidence="2" type="ORF">Lalb_Chr03g0042901</name>
</gene>
<name>A0A6A4QX37_LUPAL</name>
<dbReference type="Pfam" id="PF05056">
    <property type="entry name" value="DUF674"/>
    <property type="match status" value="2"/>
</dbReference>
<organism evidence="2 3">
    <name type="scientific">Lupinus albus</name>
    <name type="common">White lupine</name>
    <name type="synonym">Lupinus termis</name>
    <dbReference type="NCBI Taxonomy" id="3870"/>
    <lineage>
        <taxon>Eukaryota</taxon>
        <taxon>Viridiplantae</taxon>
        <taxon>Streptophyta</taxon>
        <taxon>Embryophyta</taxon>
        <taxon>Tracheophyta</taxon>
        <taxon>Spermatophyta</taxon>
        <taxon>Magnoliopsida</taxon>
        <taxon>eudicotyledons</taxon>
        <taxon>Gunneridae</taxon>
        <taxon>Pentapetalae</taxon>
        <taxon>rosids</taxon>
        <taxon>fabids</taxon>
        <taxon>Fabales</taxon>
        <taxon>Fabaceae</taxon>
        <taxon>Papilionoideae</taxon>
        <taxon>50 kb inversion clade</taxon>
        <taxon>genistoids sensu lato</taxon>
        <taxon>core genistoids</taxon>
        <taxon>Genisteae</taxon>
        <taxon>Lupinus</taxon>
    </lineage>
</organism>
<keyword evidence="3" id="KW-1185">Reference proteome</keyword>
<accession>A0A6A4QX37</accession>
<evidence type="ECO:0000313" key="3">
    <source>
        <dbReference type="Proteomes" id="UP000447434"/>
    </source>
</evidence>